<dbReference type="InterPro" id="IPR004843">
    <property type="entry name" value="Calcineurin-like_PHP"/>
</dbReference>
<evidence type="ECO:0000256" key="3">
    <source>
        <dbReference type="ARBA" id="ARBA00022722"/>
    </source>
</evidence>
<dbReference type="InterPro" id="IPR014577">
    <property type="entry name" value="UCP033093_metalloPase"/>
</dbReference>
<evidence type="ECO:0000256" key="5">
    <source>
        <dbReference type="ARBA" id="ARBA00022839"/>
    </source>
</evidence>
<keyword evidence="5 7" id="KW-0269">Exonuclease</keyword>
<name>A0A927N988_9ACTN</name>
<dbReference type="PANTHER" id="PTHR30337">
    <property type="entry name" value="COMPONENT OF ATP-DEPENDENT DSDNA EXONUCLEASE"/>
    <property type="match status" value="1"/>
</dbReference>
<organism evidence="7 8">
    <name type="scientific">Actinopolymorpha pittospori</name>
    <dbReference type="NCBI Taxonomy" id="648752"/>
    <lineage>
        <taxon>Bacteria</taxon>
        <taxon>Bacillati</taxon>
        <taxon>Actinomycetota</taxon>
        <taxon>Actinomycetes</taxon>
        <taxon>Propionibacteriales</taxon>
        <taxon>Actinopolymorphaceae</taxon>
        <taxon>Actinopolymorpha</taxon>
    </lineage>
</organism>
<accession>A0A927N988</accession>
<dbReference type="InterPro" id="IPR050535">
    <property type="entry name" value="DNA_Repair-Maintenance_Comp"/>
</dbReference>
<reference evidence="7" key="1">
    <citation type="submission" date="2020-10" db="EMBL/GenBank/DDBJ databases">
        <title>Sequencing the genomes of 1000 actinobacteria strains.</title>
        <authorList>
            <person name="Klenk H.-P."/>
        </authorList>
    </citation>
    <scope>NUCLEOTIDE SEQUENCE</scope>
    <source>
        <strain evidence="7">DSM 45354</strain>
    </source>
</reference>
<dbReference type="InterPro" id="IPR029052">
    <property type="entry name" value="Metallo-depent_PP-like"/>
</dbReference>
<dbReference type="GO" id="GO:0004527">
    <property type="term" value="F:exonuclease activity"/>
    <property type="evidence" value="ECO:0007669"/>
    <property type="project" value="UniProtKB-KW"/>
</dbReference>
<feature type="domain" description="Calcineurin-like phosphoesterase" evidence="6">
    <location>
        <begin position="17"/>
        <end position="128"/>
    </location>
</feature>
<evidence type="ECO:0000313" key="7">
    <source>
        <dbReference type="EMBL" id="MBE1610690.1"/>
    </source>
</evidence>
<evidence type="ECO:0000313" key="8">
    <source>
        <dbReference type="Proteomes" id="UP000638648"/>
    </source>
</evidence>
<protein>
    <recommendedName>
        <fullName evidence="2">Nuclease SbcCD subunit D</fullName>
    </recommendedName>
</protein>
<dbReference type="EMBL" id="JADBEM010000001">
    <property type="protein sequence ID" value="MBE1610690.1"/>
    <property type="molecule type" value="Genomic_DNA"/>
</dbReference>
<dbReference type="Pfam" id="PF00149">
    <property type="entry name" value="Metallophos"/>
    <property type="match status" value="1"/>
</dbReference>
<evidence type="ECO:0000256" key="4">
    <source>
        <dbReference type="ARBA" id="ARBA00022801"/>
    </source>
</evidence>
<sequence length="394" mass="42139">MTSTTSVPHPPAGAGVRFLHSGDWQLGMMRRFLGPEAQARYGQARLDAIERIGAVAARTGAAFVVVAGDVFDANQVDRQVVLRACEALRGIACPVYLLPGNHDSLEPGSVWTSPTLAAHLPKHVDVLRDTTPRRPVDGVEVVGAPWRTRRPLADPLAEVASDPPAPGVLRVVVGHGQVDSLAPDLDEPALIRREALERAIAEGRIHYAALGDRHSLTSVGDSGRIWYAGTPEPTRPEEDHPGEVLVVELRHGTDASARTVTPERVGTWRLLSRVVEVDGDESLDSLASWLGEQPDKTRTVVRLGVRGTLSVSGLTRLEMLVDAQQEVYAAIQRWNRHWDVGVTPDDAALDHLPVSGPARAAMEELRLAVASGTDDAASAADALALLHRLAGGAA</sequence>
<evidence type="ECO:0000256" key="2">
    <source>
        <dbReference type="ARBA" id="ARBA00013365"/>
    </source>
</evidence>
<proteinExistence type="inferred from homology"/>
<dbReference type="PANTHER" id="PTHR30337:SF0">
    <property type="entry name" value="NUCLEASE SBCCD SUBUNIT D"/>
    <property type="match status" value="1"/>
</dbReference>
<dbReference type="AlphaFoldDB" id="A0A927N988"/>
<comment type="similarity">
    <text evidence="1">Belongs to the SbcD family.</text>
</comment>
<dbReference type="Proteomes" id="UP000638648">
    <property type="component" value="Unassembled WGS sequence"/>
</dbReference>
<dbReference type="Gene3D" id="3.60.21.10">
    <property type="match status" value="1"/>
</dbReference>
<dbReference type="InterPro" id="IPR041796">
    <property type="entry name" value="Mre11_N"/>
</dbReference>
<dbReference type="CDD" id="cd00840">
    <property type="entry name" value="MPP_Mre11_N"/>
    <property type="match status" value="1"/>
</dbReference>
<evidence type="ECO:0000259" key="6">
    <source>
        <dbReference type="Pfam" id="PF00149"/>
    </source>
</evidence>
<evidence type="ECO:0000256" key="1">
    <source>
        <dbReference type="ARBA" id="ARBA00010555"/>
    </source>
</evidence>
<keyword evidence="8" id="KW-1185">Reference proteome</keyword>
<keyword evidence="3" id="KW-0540">Nuclease</keyword>
<dbReference type="SUPFAM" id="SSF56300">
    <property type="entry name" value="Metallo-dependent phosphatases"/>
    <property type="match status" value="1"/>
</dbReference>
<dbReference type="PIRSF" id="PIRSF033093">
    <property type="entry name" value="UCP_ML1119"/>
    <property type="match status" value="1"/>
</dbReference>
<comment type="caution">
    <text evidence="7">The sequence shown here is derived from an EMBL/GenBank/DDBJ whole genome shotgun (WGS) entry which is preliminary data.</text>
</comment>
<gene>
    <name evidence="7" type="ORF">HEB94_007538</name>
</gene>
<dbReference type="RefSeq" id="WP_337918156.1">
    <property type="nucleotide sequence ID" value="NZ_BAABJL010000095.1"/>
</dbReference>
<keyword evidence="4" id="KW-0378">Hydrolase</keyword>